<dbReference type="InterPro" id="IPR000242">
    <property type="entry name" value="PTP_cat"/>
</dbReference>
<evidence type="ECO:0000313" key="2">
    <source>
        <dbReference type="EMBL" id="KAG9461332.1"/>
    </source>
</evidence>
<proteinExistence type="predicted"/>
<keyword evidence="3" id="KW-1185">Reference proteome</keyword>
<feature type="domain" description="Tyrosine-protein phosphatase" evidence="1">
    <location>
        <begin position="61"/>
        <end position="178"/>
    </location>
</feature>
<dbReference type="PROSITE" id="PS50055">
    <property type="entry name" value="TYR_PHOSPHATASE_PTP"/>
    <property type="match status" value="1"/>
</dbReference>
<dbReference type="PANTHER" id="PTHR45706">
    <property type="entry name" value="TYROSINE-PROTEIN PHOSPHATASE"/>
    <property type="match status" value="1"/>
</dbReference>
<sequence>NLQKQEMAALEAQKRPLMLAALNGLSVSRIPVPEDRQDESEMVPADERCKTLRRKLDDGMVFTEYEQIPKRKADGVFTTATLPENMERNRVREDIPYEENRVELVPTKDNPAGYINASHIKVVVGDKEWHYIATQGPLPHTFPDFWQMVWEQGINVIAMVMADEVGTLTPSRPSPILE</sequence>
<feature type="non-terminal residue" evidence="2">
    <location>
        <position position="178"/>
    </location>
</feature>
<evidence type="ECO:0000313" key="3">
    <source>
        <dbReference type="Proteomes" id="UP000770717"/>
    </source>
</evidence>
<dbReference type="PRINTS" id="PR00700">
    <property type="entry name" value="PRTYPHPHTASE"/>
</dbReference>
<reference evidence="2" key="1">
    <citation type="thesis" date="2020" institute="ProQuest LLC" country="789 East Eisenhower Parkway, Ann Arbor, MI, USA">
        <title>Comparative Genomics and Chromosome Evolution.</title>
        <authorList>
            <person name="Mudd A.B."/>
        </authorList>
    </citation>
    <scope>NUCLEOTIDE SEQUENCE</scope>
    <source>
        <strain evidence="2">HN-11 Male</strain>
        <tissue evidence="2">Kidney and liver</tissue>
    </source>
</reference>
<dbReference type="SMART" id="SM00194">
    <property type="entry name" value="PTPc"/>
    <property type="match status" value="1"/>
</dbReference>
<dbReference type="InterPro" id="IPR029021">
    <property type="entry name" value="Prot-tyrosine_phosphatase-like"/>
</dbReference>
<dbReference type="GO" id="GO:0001946">
    <property type="term" value="P:lymphangiogenesis"/>
    <property type="evidence" value="ECO:0007669"/>
    <property type="project" value="TreeGrafter"/>
</dbReference>
<dbReference type="EMBL" id="WNTK01023633">
    <property type="protein sequence ID" value="KAG9461332.1"/>
    <property type="molecule type" value="Genomic_DNA"/>
</dbReference>
<dbReference type="GO" id="GO:0005737">
    <property type="term" value="C:cytoplasm"/>
    <property type="evidence" value="ECO:0007669"/>
    <property type="project" value="TreeGrafter"/>
</dbReference>
<name>A0A8J6C2W8_ELECQ</name>
<accession>A0A8J6C2W8</accession>
<dbReference type="AlphaFoldDB" id="A0A8J6C2W8"/>
<dbReference type="Proteomes" id="UP000770717">
    <property type="component" value="Unassembled WGS sequence"/>
</dbReference>
<gene>
    <name evidence="2" type="ORF">GDO78_017227</name>
</gene>
<dbReference type="Gene3D" id="3.90.190.10">
    <property type="entry name" value="Protein tyrosine phosphatase superfamily"/>
    <property type="match status" value="1"/>
</dbReference>
<comment type="caution">
    <text evidence="2">The sequence shown here is derived from an EMBL/GenBank/DDBJ whole genome shotgun (WGS) entry which is preliminary data.</text>
</comment>
<dbReference type="GO" id="GO:0004725">
    <property type="term" value="F:protein tyrosine phosphatase activity"/>
    <property type="evidence" value="ECO:0007669"/>
    <property type="project" value="InterPro"/>
</dbReference>
<dbReference type="Pfam" id="PF00102">
    <property type="entry name" value="Y_phosphatase"/>
    <property type="match status" value="1"/>
</dbReference>
<dbReference type="OrthoDB" id="165498at2759"/>
<dbReference type="SUPFAM" id="SSF52799">
    <property type="entry name" value="(Phosphotyrosine protein) phosphatases II"/>
    <property type="match status" value="1"/>
</dbReference>
<dbReference type="PANTHER" id="PTHR45706:SF6">
    <property type="entry name" value="TYROSINE-PROTEIN PHOSPHATASE NON-RECEPTOR TYPE 14"/>
    <property type="match status" value="1"/>
</dbReference>
<protein>
    <recommendedName>
        <fullName evidence="1">Tyrosine-protein phosphatase domain-containing protein</fullName>
    </recommendedName>
</protein>
<organism evidence="2 3">
    <name type="scientific">Eleutherodactylus coqui</name>
    <name type="common">Puerto Rican coqui</name>
    <dbReference type="NCBI Taxonomy" id="57060"/>
    <lineage>
        <taxon>Eukaryota</taxon>
        <taxon>Metazoa</taxon>
        <taxon>Chordata</taxon>
        <taxon>Craniata</taxon>
        <taxon>Vertebrata</taxon>
        <taxon>Euteleostomi</taxon>
        <taxon>Amphibia</taxon>
        <taxon>Batrachia</taxon>
        <taxon>Anura</taxon>
        <taxon>Neobatrachia</taxon>
        <taxon>Hyloidea</taxon>
        <taxon>Eleutherodactylidae</taxon>
        <taxon>Eleutherodactylinae</taxon>
        <taxon>Eleutherodactylus</taxon>
        <taxon>Eleutherodactylus</taxon>
    </lineage>
</organism>
<evidence type="ECO:0000259" key="1">
    <source>
        <dbReference type="PROSITE" id="PS50055"/>
    </source>
</evidence>